<dbReference type="InterPro" id="IPR001254">
    <property type="entry name" value="Trypsin_dom"/>
</dbReference>
<protein>
    <submittedName>
        <fullName evidence="5">Venom toxin</fullName>
    </submittedName>
</protein>
<dbReference type="SUPFAM" id="SSF50494">
    <property type="entry name" value="Trypsin-like serine proteases"/>
    <property type="match status" value="1"/>
</dbReference>
<dbReference type="PROSITE" id="PS50240">
    <property type="entry name" value="TRYPSIN_DOM"/>
    <property type="match status" value="1"/>
</dbReference>
<dbReference type="PRINTS" id="PR00722">
    <property type="entry name" value="CHYMOTRYPSIN"/>
</dbReference>
<proteinExistence type="evidence at transcript level"/>
<sequence>MARFVGVPNNHGCGLLRRCCHLPPVISPVGSFPSIITDNHPHLPAFPQIPHGKPFPPGVQKPLPPIGFPPVHKPFPKPIPGVIHGGHKPVPPVPGLPLFPNPNIGLPKPIHPQPVYPGPQIGLHQGTCGIRKAVGVHARVKNLQYYDDSAEFGEYPWHAAILKKVGPADSLYVCGGTLIAPSWVATAAHCIKKHGPEDLKVRLGEWDVHRGDEFYPYIEKYIADIIIHPQFYPGNLANDLALIKLATPIDFKLPHVTPACLPETYESFAGKRCWVTGWGKNAFGHQGEYQSVLKEVDVPVLSNPECEHRLHQTRLGPYYKLSPGFVCAGGEPGKDACTGDGGSPLVCDVHGIWKVVGLVSWGIGCGLPGIPGVYVNMAHYRPWIESVVHRFG</sequence>
<evidence type="ECO:0000256" key="1">
    <source>
        <dbReference type="ARBA" id="ARBA00004613"/>
    </source>
</evidence>
<dbReference type="InterPro" id="IPR001314">
    <property type="entry name" value="Peptidase_S1A"/>
</dbReference>
<dbReference type="SMART" id="SM00020">
    <property type="entry name" value="Tryp_SPc"/>
    <property type="match status" value="1"/>
</dbReference>
<evidence type="ECO:0000256" key="2">
    <source>
        <dbReference type="ARBA" id="ARBA00022525"/>
    </source>
</evidence>
<keyword evidence="2" id="KW-0964">Secreted</keyword>
<feature type="domain" description="Peptidase S1" evidence="4">
    <location>
        <begin position="133"/>
        <end position="389"/>
    </location>
</feature>
<organism evidence="5">
    <name type="scientific">Hemiscorpius lepturus</name>
    <name type="common">Scorpion</name>
    <dbReference type="NCBI Taxonomy" id="520031"/>
    <lineage>
        <taxon>Eukaryota</taxon>
        <taxon>Metazoa</taxon>
        <taxon>Ecdysozoa</taxon>
        <taxon>Arthropoda</taxon>
        <taxon>Chelicerata</taxon>
        <taxon>Arachnida</taxon>
        <taxon>Scorpiones</taxon>
        <taxon>Iurida</taxon>
        <taxon>Scorpionoidea</taxon>
        <taxon>Hemiscorpiidae</taxon>
    </lineage>
</organism>
<dbReference type="FunFam" id="2.40.10.10:FF:000038">
    <property type="entry name" value="Serine protease"/>
    <property type="match status" value="1"/>
</dbReference>
<dbReference type="InterPro" id="IPR043504">
    <property type="entry name" value="Peptidase_S1_PA_chymotrypsin"/>
</dbReference>
<evidence type="ECO:0000313" key="5">
    <source>
        <dbReference type="EMBL" id="API81374.1"/>
    </source>
</evidence>
<evidence type="ECO:0000256" key="3">
    <source>
        <dbReference type="ARBA" id="ARBA00023157"/>
    </source>
</evidence>
<name>A0A1L4BJ94_HEMLE</name>
<comment type="subcellular location">
    <subcellularLocation>
        <location evidence="1">Secreted</location>
    </subcellularLocation>
</comment>
<dbReference type="Gene3D" id="2.40.10.10">
    <property type="entry name" value="Trypsin-like serine proteases"/>
    <property type="match status" value="1"/>
</dbReference>
<evidence type="ECO:0000259" key="4">
    <source>
        <dbReference type="PROSITE" id="PS50240"/>
    </source>
</evidence>
<dbReference type="GO" id="GO:0006508">
    <property type="term" value="P:proteolysis"/>
    <property type="evidence" value="ECO:0007669"/>
    <property type="project" value="InterPro"/>
</dbReference>
<dbReference type="GO" id="GO:0004252">
    <property type="term" value="F:serine-type endopeptidase activity"/>
    <property type="evidence" value="ECO:0007669"/>
    <property type="project" value="InterPro"/>
</dbReference>
<dbReference type="PANTHER" id="PTHR24258">
    <property type="entry name" value="SERINE PROTEASE-RELATED"/>
    <property type="match status" value="1"/>
</dbReference>
<dbReference type="InterPro" id="IPR009003">
    <property type="entry name" value="Peptidase_S1_PA"/>
</dbReference>
<reference evidence="5" key="1">
    <citation type="journal article" date="2016" name="Toxicon">
        <title>The first report on transcriptome analysis of the venom gland of Iranian scorpion, Hemiscorpius lepturus.</title>
        <authorList>
            <person name="Kazemi-Lomedasht F."/>
            <person name="Khalaj V."/>
            <person name="Bagheri K.P."/>
            <person name="Behdani M."/>
            <person name="Shahbazzadeh D."/>
        </authorList>
    </citation>
    <scope>NUCLEOTIDE SEQUENCE</scope>
    <source>
        <strain evidence="5">HLProtease2</strain>
        <tissue evidence="5">Venom gland</tissue>
    </source>
</reference>
<dbReference type="GO" id="GO:0005576">
    <property type="term" value="C:extracellular region"/>
    <property type="evidence" value="ECO:0007669"/>
    <property type="project" value="UniProtKB-SubCell"/>
</dbReference>
<accession>A0A1L4BJ94</accession>
<dbReference type="AlphaFoldDB" id="A0A1L4BJ94"/>
<dbReference type="PANTHER" id="PTHR24258:SF129">
    <property type="entry name" value="LP15124P-RELATED"/>
    <property type="match status" value="1"/>
</dbReference>
<dbReference type="EMBL" id="KX932441">
    <property type="protein sequence ID" value="API81374.1"/>
    <property type="molecule type" value="mRNA"/>
</dbReference>
<dbReference type="Pfam" id="PF00089">
    <property type="entry name" value="Trypsin"/>
    <property type="match status" value="1"/>
</dbReference>
<dbReference type="CDD" id="cd00190">
    <property type="entry name" value="Tryp_SPc"/>
    <property type="match status" value="1"/>
</dbReference>
<keyword evidence="3" id="KW-1015">Disulfide bond</keyword>